<dbReference type="EMBL" id="AM406670">
    <property type="protein sequence ID" value="CAL96496.1"/>
    <property type="molecule type" value="Genomic_DNA"/>
</dbReference>
<dbReference type="AlphaFoldDB" id="A1KCE0"/>
<evidence type="ECO:0000313" key="1">
    <source>
        <dbReference type="EMBL" id="CAL96496.1"/>
    </source>
</evidence>
<dbReference type="RefSeq" id="WP_011767602.1">
    <property type="nucleotide sequence ID" value="NC_008702.1"/>
</dbReference>
<organism evidence="1 2">
    <name type="scientific">Azoarcus sp. (strain BH72)</name>
    <dbReference type="NCBI Taxonomy" id="418699"/>
    <lineage>
        <taxon>Bacteria</taxon>
        <taxon>Pseudomonadati</taxon>
        <taxon>Pseudomonadota</taxon>
        <taxon>Betaproteobacteria</taxon>
        <taxon>Rhodocyclales</taxon>
        <taxon>Zoogloeaceae</taxon>
        <taxon>Azoarcus</taxon>
    </lineage>
</organism>
<dbReference type="KEGG" id="azo:azo3880"/>
<keyword evidence="2" id="KW-1185">Reference proteome</keyword>
<proteinExistence type="predicted"/>
<dbReference type="eggNOG" id="ENOG50334ZQ">
    <property type="taxonomic scope" value="Bacteria"/>
</dbReference>
<dbReference type="STRING" id="62928.azo3880"/>
<accession>A1KCE0</accession>
<protein>
    <submittedName>
        <fullName evidence="1">Uncharacterized protein</fullName>
    </submittedName>
</protein>
<name>A1KCE0_AZOSB</name>
<dbReference type="Proteomes" id="UP000002588">
    <property type="component" value="Chromosome"/>
</dbReference>
<gene>
    <name evidence="1" type="ordered locus">azo3880</name>
</gene>
<evidence type="ECO:0000313" key="2">
    <source>
        <dbReference type="Proteomes" id="UP000002588"/>
    </source>
</evidence>
<reference evidence="1 2" key="1">
    <citation type="journal article" date="2006" name="Nat. Biotechnol.">
        <title>Complete genome of the mutualistic, N2-fixing grass endophyte Azoarcus sp. strain BH72.</title>
        <authorList>
            <person name="Krause A."/>
            <person name="Ramakumar A."/>
            <person name="Bartels D."/>
            <person name="Battistoni F."/>
            <person name="Bekel T."/>
            <person name="Boch J."/>
            <person name="Boehm M."/>
            <person name="Friedrich F."/>
            <person name="Hurek T."/>
            <person name="Krause L."/>
            <person name="Linke B."/>
            <person name="McHardy A.C."/>
            <person name="Sarkar A."/>
            <person name="Schneiker S."/>
            <person name="Syed A.A."/>
            <person name="Thauer R."/>
            <person name="Vorhoelter F.-J."/>
            <person name="Weidner S."/>
            <person name="Puehler A."/>
            <person name="Reinhold-Hurek B."/>
            <person name="Kaiser O."/>
            <person name="Goesmann A."/>
        </authorList>
    </citation>
    <scope>NUCLEOTIDE SEQUENCE [LARGE SCALE GENOMIC DNA]</scope>
    <source>
        <strain evidence="1 2">BH72</strain>
    </source>
</reference>
<dbReference type="HOGENOM" id="CLU_120902_1_0_4"/>
<sequence length="180" mass="19567">MYYVMTCLSPAQGYLATLDYDDSADPDFLRSWMSGDRFDVPPPTPLVLTRETAPDTVLAELWQSPVTLMSKRLHAALLAAGVSNLDIYPAEIHDPAQGVVHDDYVAFNLIGRIAAADSLRRHDDVLISAPEISAARVDGALMFRLAEAVNTIVVHDSVKQAIEAAGIDTLTFIDPADWTG</sequence>